<gene>
    <name evidence="2" type="ORF">DE4585_04081</name>
</gene>
<protein>
    <submittedName>
        <fullName evidence="2">Uncharacterized protein</fullName>
    </submittedName>
</protein>
<dbReference type="AlphaFoldDB" id="A0A4R8RVI7"/>
<evidence type="ECO:0000313" key="3">
    <source>
        <dbReference type="Proteomes" id="UP000295117"/>
    </source>
</evidence>
<evidence type="ECO:0000313" key="2">
    <source>
        <dbReference type="EMBL" id="TDZ78245.1"/>
    </source>
</evidence>
<accession>A0A4R8RVI7</accession>
<dbReference type="Proteomes" id="UP000295117">
    <property type="component" value="Unassembled WGS sequence"/>
</dbReference>
<name>A0A4R8RVI7_9MYCO</name>
<comment type="caution">
    <text evidence="2">The sequence shown here is derived from an EMBL/GenBank/DDBJ whole genome shotgun (WGS) entry which is preliminary data.</text>
</comment>
<sequence>MADRDDLTAGAKPTGSTAWSPAPWFLATPPSASPEMIVRSNVHDALDVHVQ</sequence>
<organism evidence="2 3">
    <name type="scientific">Mycobacteroides salmoniphilum</name>
    <dbReference type="NCBI Taxonomy" id="404941"/>
    <lineage>
        <taxon>Bacteria</taxon>
        <taxon>Bacillati</taxon>
        <taxon>Actinomycetota</taxon>
        <taxon>Actinomycetes</taxon>
        <taxon>Mycobacteriales</taxon>
        <taxon>Mycobacteriaceae</taxon>
        <taxon>Mycobacteroides</taxon>
    </lineage>
</organism>
<evidence type="ECO:0000256" key="1">
    <source>
        <dbReference type="SAM" id="MobiDB-lite"/>
    </source>
</evidence>
<dbReference type="RefSeq" id="WP_191989168.1">
    <property type="nucleotide sequence ID" value="NZ_PECH01000009.1"/>
</dbReference>
<reference evidence="2 3" key="1">
    <citation type="journal article" date="2019" name="Sci. Rep.">
        <title>Extended insight into the Mycobacterium chelonae-abscessus complex through whole genome sequencing of Mycobacterium salmoniphilum outbreak and Mycobacterium salmoniphilum-like strains.</title>
        <authorList>
            <person name="Behra P.R.K."/>
            <person name="Das S."/>
            <person name="Pettersson B.M.F."/>
            <person name="Shirreff L."/>
            <person name="DuCote T."/>
            <person name="Jacobsson K.G."/>
            <person name="Ennis D.G."/>
            <person name="Kirsebom L.A."/>
        </authorList>
    </citation>
    <scope>NUCLEOTIDE SEQUENCE [LARGE SCALE GENOMIC DNA]</scope>
    <source>
        <strain evidence="2 3">DE 4585</strain>
    </source>
</reference>
<dbReference type="EMBL" id="PECH01000009">
    <property type="protein sequence ID" value="TDZ78245.1"/>
    <property type="molecule type" value="Genomic_DNA"/>
</dbReference>
<feature type="region of interest" description="Disordered" evidence="1">
    <location>
        <begin position="1"/>
        <end position="24"/>
    </location>
</feature>
<proteinExistence type="predicted"/>